<evidence type="ECO:0000313" key="9">
    <source>
        <dbReference type="Proteomes" id="UP000078463"/>
    </source>
</evidence>
<dbReference type="Gene3D" id="3.40.50.720">
    <property type="entry name" value="NAD(P)-binding Rossmann-like Domain"/>
    <property type="match status" value="1"/>
</dbReference>
<dbReference type="InterPro" id="IPR029903">
    <property type="entry name" value="RmlD-like-bd"/>
</dbReference>
<dbReference type="PANTHER" id="PTHR10491">
    <property type="entry name" value="DTDP-4-DEHYDRORHAMNOSE REDUCTASE"/>
    <property type="match status" value="1"/>
</dbReference>
<dbReference type="SUPFAM" id="SSF51735">
    <property type="entry name" value="NAD(P)-binding Rossmann-fold domains"/>
    <property type="match status" value="1"/>
</dbReference>
<evidence type="ECO:0000256" key="2">
    <source>
        <dbReference type="ARBA" id="ARBA00010944"/>
    </source>
</evidence>
<comment type="cofactor">
    <cofactor evidence="6">
        <name>Mg(2+)</name>
        <dbReference type="ChEBI" id="CHEBI:18420"/>
    </cofactor>
    <text evidence="6">Binds 1 Mg(2+) ion per monomer.</text>
</comment>
<keyword evidence="9" id="KW-1185">Reference proteome</keyword>
<sequence>MDILVFGKDGQLGRAFQGQLNNSSFQAGGNVLFVGRGECDLSDLSQVNDILINIKPQLIINAAAYTAVDKAETESELAFAINASAPEVMAKYAAEHDATLLHFSTDYVFDGSKKGAYSELDKTNPLSIYGKSKEAGEQAIFKAFASNSNSNGKYAVLRTSWVYGDGRNFIKTILRLAKERSALQVIQDQYGVPTSASWLAELGIHLVFDEGQLRPFASGIYHAVPQGETNWHGLACLAVQAALDAGQKLPTSLATIIPIPASEYPLPAPRPMNSRLSTQKLQLELKRLGLVSKLPHWDTSWNEQVITYVNQLTQN</sequence>
<dbReference type="GO" id="GO:0008831">
    <property type="term" value="F:dTDP-4-dehydrorhamnose reductase activity"/>
    <property type="evidence" value="ECO:0007669"/>
    <property type="project" value="UniProtKB-EC"/>
</dbReference>
<dbReference type="NCBIfam" id="TIGR01214">
    <property type="entry name" value="rmlD"/>
    <property type="match status" value="1"/>
</dbReference>
<name>A0A191UD98_9BURK</name>
<organism evidence="8 9">
    <name type="scientific">Polynucleobacter wuianus</name>
    <dbReference type="NCBI Taxonomy" id="1743168"/>
    <lineage>
        <taxon>Bacteria</taxon>
        <taxon>Pseudomonadati</taxon>
        <taxon>Pseudomonadota</taxon>
        <taxon>Betaproteobacteria</taxon>
        <taxon>Burkholderiales</taxon>
        <taxon>Burkholderiaceae</taxon>
        <taxon>Polynucleobacter</taxon>
    </lineage>
</organism>
<proteinExistence type="inferred from homology"/>
<dbReference type="EMBL" id="CP015922">
    <property type="protein sequence ID" value="ANI98861.1"/>
    <property type="molecule type" value="Genomic_DNA"/>
</dbReference>
<dbReference type="KEGG" id="pwu:A8O14_01360"/>
<evidence type="ECO:0000256" key="3">
    <source>
        <dbReference type="ARBA" id="ARBA00012929"/>
    </source>
</evidence>
<keyword evidence="6" id="KW-0521">NADP</keyword>
<dbReference type="PANTHER" id="PTHR10491:SF4">
    <property type="entry name" value="METHIONINE ADENOSYLTRANSFERASE 2 SUBUNIT BETA"/>
    <property type="match status" value="1"/>
</dbReference>
<dbReference type="GO" id="GO:0005829">
    <property type="term" value="C:cytosol"/>
    <property type="evidence" value="ECO:0007669"/>
    <property type="project" value="TreeGrafter"/>
</dbReference>
<protein>
    <recommendedName>
        <fullName evidence="4 6">dTDP-4-dehydrorhamnose reductase</fullName>
        <ecNumber evidence="3 6">1.1.1.133</ecNumber>
    </recommendedName>
</protein>
<feature type="domain" description="RmlD-like substrate binding" evidence="7">
    <location>
        <begin position="1"/>
        <end position="285"/>
    </location>
</feature>
<comment type="pathway">
    <text evidence="1 6">Carbohydrate biosynthesis; dTDP-L-rhamnose biosynthesis.</text>
</comment>
<dbReference type="Proteomes" id="UP000078463">
    <property type="component" value="Chromosome"/>
</dbReference>
<keyword evidence="6" id="KW-0560">Oxidoreductase</keyword>
<dbReference type="RefSeq" id="WP_068947868.1">
    <property type="nucleotide sequence ID" value="NZ_CP015922.1"/>
</dbReference>
<evidence type="ECO:0000256" key="1">
    <source>
        <dbReference type="ARBA" id="ARBA00004781"/>
    </source>
</evidence>
<dbReference type="STRING" id="1743168.A8O14_01360"/>
<reference evidence="9" key="1">
    <citation type="submission" date="2016-05" db="EMBL/GenBank/DDBJ databases">
        <title>Polynucleobacter sp. QLW-P1FAT50C-4 genome.</title>
        <authorList>
            <person name="Hahn M.W."/>
        </authorList>
    </citation>
    <scope>NUCLEOTIDE SEQUENCE [LARGE SCALE GENOMIC DNA]</scope>
    <source>
        <strain evidence="9">QLW-P1FAT50C-4</strain>
    </source>
</reference>
<dbReference type="OrthoDB" id="9803892at2"/>
<evidence type="ECO:0000256" key="4">
    <source>
        <dbReference type="ARBA" id="ARBA00017099"/>
    </source>
</evidence>
<dbReference type="CDD" id="cd05254">
    <property type="entry name" value="dTDP_HR_like_SDR_e"/>
    <property type="match status" value="1"/>
</dbReference>
<dbReference type="AlphaFoldDB" id="A0A191UD98"/>
<accession>A0A191UD98</accession>
<comment type="function">
    <text evidence="6">Catalyzes the reduction of dTDP-6-deoxy-L-lyxo-4-hexulose to yield dTDP-L-rhamnose.</text>
</comment>
<dbReference type="EC" id="1.1.1.133" evidence="3 6"/>
<evidence type="ECO:0000256" key="6">
    <source>
        <dbReference type="RuleBase" id="RU364082"/>
    </source>
</evidence>
<dbReference type="GO" id="GO:0019305">
    <property type="term" value="P:dTDP-rhamnose biosynthetic process"/>
    <property type="evidence" value="ECO:0007669"/>
    <property type="project" value="UniProtKB-UniPathway"/>
</dbReference>
<comment type="catalytic activity">
    <reaction evidence="5 6">
        <text>dTDP-beta-L-rhamnose + NADP(+) = dTDP-4-dehydro-beta-L-rhamnose + NADPH + H(+)</text>
        <dbReference type="Rhea" id="RHEA:21796"/>
        <dbReference type="ChEBI" id="CHEBI:15378"/>
        <dbReference type="ChEBI" id="CHEBI:57510"/>
        <dbReference type="ChEBI" id="CHEBI:57783"/>
        <dbReference type="ChEBI" id="CHEBI:58349"/>
        <dbReference type="ChEBI" id="CHEBI:62830"/>
        <dbReference type="EC" id="1.1.1.133"/>
    </reaction>
</comment>
<dbReference type="InterPro" id="IPR036291">
    <property type="entry name" value="NAD(P)-bd_dom_sf"/>
</dbReference>
<comment type="similarity">
    <text evidence="2 6">Belongs to the dTDP-4-dehydrorhamnose reductase family.</text>
</comment>
<evidence type="ECO:0000313" key="8">
    <source>
        <dbReference type="EMBL" id="ANI98861.1"/>
    </source>
</evidence>
<dbReference type="UniPathway" id="UPA00124"/>
<evidence type="ECO:0000259" key="7">
    <source>
        <dbReference type="Pfam" id="PF04321"/>
    </source>
</evidence>
<dbReference type="Pfam" id="PF04321">
    <property type="entry name" value="RmlD_sub_bind"/>
    <property type="match status" value="1"/>
</dbReference>
<evidence type="ECO:0000256" key="5">
    <source>
        <dbReference type="ARBA" id="ARBA00048200"/>
    </source>
</evidence>
<dbReference type="Gene3D" id="3.90.25.10">
    <property type="entry name" value="UDP-galactose 4-epimerase, domain 1"/>
    <property type="match status" value="1"/>
</dbReference>
<gene>
    <name evidence="8" type="ORF">A8O14_01360</name>
</gene>
<dbReference type="InterPro" id="IPR005913">
    <property type="entry name" value="dTDP_dehydrorham_reduct"/>
</dbReference>